<dbReference type="Proteomes" id="UP001190700">
    <property type="component" value="Unassembled WGS sequence"/>
</dbReference>
<evidence type="ECO:0000313" key="2">
    <source>
        <dbReference type="Proteomes" id="UP001190700"/>
    </source>
</evidence>
<protein>
    <submittedName>
        <fullName evidence="1">Uncharacterized protein</fullName>
    </submittedName>
</protein>
<name>A0AAE0BXY2_9CHLO</name>
<dbReference type="AlphaFoldDB" id="A0AAE0BXY2"/>
<keyword evidence="2" id="KW-1185">Reference proteome</keyword>
<sequence length="249" mass="28025">MFTIFRLYQRHKGTAPLKVFDRRTMSGWCFIPLHIEDIAAEIQTIVRDEWLWNCPGRQSGRGACTGSASLSASLRVSDIFLSKVERITNEDVYCVGLAFASPMVRAIRDAWLEPVAVVERARHDPYPGEGHVSLVYFRGEIYSLLVTTSKRHMYKNFKSISALCSDRFLRMCFEDLRIFTSPTNTLGGMGTVLPPAFHKKTGLFGSAGVISRNIWPLLVSGTPFHPGGPHGHYMRPLLKLNLWKIPVSP</sequence>
<proteinExistence type="predicted"/>
<evidence type="ECO:0000313" key="1">
    <source>
        <dbReference type="EMBL" id="KAK3244826.1"/>
    </source>
</evidence>
<organism evidence="1 2">
    <name type="scientific">Cymbomonas tetramitiformis</name>
    <dbReference type="NCBI Taxonomy" id="36881"/>
    <lineage>
        <taxon>Eukaryota</taxon>
        <taxon>Viridiplantae</taxon>
        <taxon>Chlorophyta</taxon>
        <taxon>Pyramimonadophyceae</taxon>
        <taxon>Pyramimonadales</taxon>
        <taxon>Pyramimonadaceae</taxon>
        <taxon>Cymbomonas</taxon>
    </lineage>
</organism>
<gene>
    <name evidence="1" type="ORF">CYMTET_45576</name>
</gene>
<comment type="caution">
    <text evidence="1">The sequence shown here is derived from an EMBL/GenBank/DDBJ whole genome shotgun (WGS) entry which is preliminary data.</text>
</comment>
<accession>A0AAE0BXY2</accession>
<dbReference type="EMBL" id="LGRX02031363">
    <property type="protein sequence ID" value="KAK3244826.1"/>
    <property type="molecule type" value="Genomic_DNA"/>
</dbReference>
<reference evidence="1 2" key="1">
    <citation type="journal article" date="2015" name="Genome Biol. Evol.">
        <title>Comparative Genomics of a Bacterivorous Green Alga Reveals Evolutionary Causalities and Consequences of Phago-Mixotrophic Mode of Nutrition.</title>
        <authorList>
            <person name="Burns J.A."/>
            <person name="Paasch A."/>
            <person name="Narechania A."/>
            <person name="Kim E."/>
        </authorList>
    </citation>
    <scope>NUCLEOTIDE SEQUENCE [LARGE SCALE GENOMIC DNA]</scope>
    <source>
        <strain evidence="1 2">PLY_AMNH</strain>
    </source>
</reference>